<accession>A0ABR0DYM9</accession>
<dbReference type="EMBL" id="JAXOVC010000015">
    <property type="protein sequence ID" value="KAK4494023.1"/>
    <property type="molecule type" value="Genomic_DNA"/>
</dbReference>
<gene>
    <name evidence="1" type="ORF">PRZ48_015209</name>
</gene>
<evidence type="ECO:0000313" key="2">
    <source>
        <dbReference type="Proteomes" id="UP001305779"/>
    </source>
</evidence>
<reference evidence="1 2" key="1">
    <citation type="journal article" date="2023" name="G3 (Bethesda)">
        <title>A chromosome-level genome assembly of Zasmidium syzygii isolated from banana leaves.</title>
        <authorList>
            <person name="van Westerhoven A.C."/>
            <person name="Mehrabi R."/>
            <person name="Talebi R."/>
            <person name="Steentjes M.B.F."/>
            <person name="Corcolon B."/>
            <person name="Chong P.A."/>
            <person name="Kema G.H.J."/>
            <person name="Seidl M.F."/>
        </authorList>
    </citation>
    <scope>NUCLEOTIDE SEQUENCE [LARGE SCALE GENOMIC DNA]</scope>
    <source>
        <strain evidence="1 2">P124</strain>
    </source>
</reference>
<evidence type="ECO:0000313" key="1">
    <source>
        <dbReference type="EMBL" id="KAK4494023.1"/>
    </source>
</evidence>
<name>A0ABR0DYM9_ZASCE</name>
<protein>
    <submittedName>
        <fullName evidence="1">Uncharacterized protein</fullName>
    </submittedName>
</protein>
<comment type="caution">
    <text evidence="1">The sequence shown here is derived from an EMBL/GenBank/DDBJ whole genome shotgun (WGS) entry which is preliminary data.</text>
</comment>
<keyword evidence="2" id="KW-1185">Reference proteome</keyword>
<sequence length="117" mass="13021">MAETQKTTANDLQVLQVAEYEAALAHLEKLQDQLDALRAAIPTVVAPLSQKYPTKEHLFADVKNGALTATTDLKEFRDNWSSEQTQSLLARASESKQQNGDFSKAATIPRYGWLDRT</sequence>
<proteinExistence type="predicted"/>
<organism evidence="1 2">
    <name type="scientific">Zasmidium cellare</name>
    <name type="common">Wine cellar mold</name>
    <name type="synonym">Racodium cellare</name>
    <dbReference type="NCBI Taxonomy" id="395010"/>
    <lineage>
        <taxon>Eukaryota</taxon>
        <taxon>Fungi</taxon>
        <taxon>Dikarya</taxon>
        <taxon>Ascomycota</taxon>
        <taxon>Pezizomycotina</taxon>
        <taxon>Dothideomycetes</taxon>
        <taxon>Dothideomycetidae</taxon>
        <taxon>Mycosphaerellales</taxon>
        <taxon>Mycosphaerellaceae</taxon>
        <taxon>Zasmidium</taxon>
    </lineage>
</organism>
<dbReference type="Proteomes" id="UP001305779">
    <property type="component" value="Unassembled WGS sequence"/>
</dbReference>